<evidence type="ECO:0000256" key="8">
    <source>
        <dbReference type="ARBA" id="ARBA00022842"/>
    </source>
</evidence>
<keyword evidence="7" id="KW-0067">ATP-binding</keyword>
<accession>A0A1F5FXS6</accession>
<feature type="domain" description="Glutamine amidotransferase" evidence="16">
    <location>
        <begin position="307"/>
        <end position="533"/>
    </location>
</feature>
<dbReference type="AlphaFoldDB" id="A0A1F5FXS6"/>
<dbReference type="GO" id="GO:0019856">
    <property type="term" value="P:pyrimidine nucleobase biosynthetic process"/>
    <property type="evidence" value="ECO:0007669"/>
    <property type="project" value="TreeGrafter"/>
</dbReference>
<feature type="domain" description="CTP synthase N-terminal" evidence="17">
    <location>
        <begin position="4"/>
        <end position="266"/>
    </location>
</feature>
<protein>
    <recommendedName>
        <fullName evidence="12">CTP synthase</fullName>
        <ecNumber evidence="3">6.3.4.2</ecNumber>
    </recommendedName>
    <alternativeName>
        <fullName evidence="14">Cytidine 5'-triphosphate synthase</fullName>
    </alternativeName>
    <alternativeName>
        <fullName evidence="15">Cytidine triphosphate synthetase</fullName>
    </alternativeName>
    <alternativeName>
        <fullName evidence="13">UTP--ammonia ligase</fullName>
    </alternativeName>
</protein>
<dbReference type="Pfam" id="PF06418">
    <property type="entry name" value="CTP_synth_N"/>
    <property type="match status" value="1"/>
</dbReference>
<dbReference type="Gene3D" id="3.40.50.300">
    <property type="entry name" value="P-loop containing nucleotide triphosphate hydrolases"/>
    <property type="match status" value="1"/>
</dbReference>
<evidence type="ECO:0000256" key="2">
    <source>
        <dbReference type="ARBA" id="ARBA00007533"/>
    </source>
</evidence>
<keyword evidence="4" id="KW-0436">Ligase</keyword>
<evidence type="ECO:0000256" key="12">
    <source>
        <dbReference type="ARBA" id="ARBA00070745"/>
    </source>
</evidence>
<evidence type="ECO:0000256" key="6">
    <source>
        <dbReference type="ARBA" id="ARBA00022741"/>
    </source>
</evidence>
<dbReference type="InterPro" id="IPR027417">
    <property type="entry name" value="P-loop_NTPase"/>
</dbReference>
<keyword evidence="6" id="KW-0547">Nucleotide-binding</keyword>
<keyword evidence="5" id="KW-0479">Metal-binding</keyword>
<dbReference type="FunFam" id="3.40.50.880:FF:000002">
    <property type="entry name" value="CTP synthase"/>
    <property type="match status" value="1"/>
</dbReference>
<evidence type="ECO:0000259" key="16">
    <source>
        <dbReference type="Pfam" id="PF00117"/>
    </source>
</evidence>
<dbReference type="InterPro" id="IPR017456">
    <property type="entry name" value="CTP_synthase_N"/>
</dbReference>
<dbReference type="FunFam" id="3.40.50.300:FF:000009">
    <property type="entry name" value="CTP synthase"/>
    <property type="match status" value="1"/>
</dbReference>
<sequence length="541" mass="60792">MNTKIIFVSGGVISGIGKGVATSSIALLLKSRGFKVTAIKADPYLNVDAGTLNPIEHGEVFVLDDGMECDQDLGNYERFLNQNLNSTNYMTTGQIFKTVIEKERALGYEGKTVEFFQDPPREIIKRIYSCAKVNRAEIVLFEIGGTVGEYQNLLFLEANRLLKLSSPRDILHVHLTYLPIPSSIGEMKSKPAQMSILQLAQAGIHADFVLARSQVAVDDKRKEKIAIACGLAAEDIISAPDVESIYQIPLNFENQELSDKILEKLKTKPRKSDLSDWKIMVNRVLTAKKTAKIAMVGKYFSTGDFTLSDAYLSVIESIRHAASHFDIKPKMRWIDSAQIETEGSGVLKGFDGIIVPGGFGVRAVEGIVSAIKYARENNIPYFGLCYGMQQAAVEFARNVLGYKDANTTEINPKTKHPIIHIMQSQKDNVKYKNLGATMRLGAWEWKTQKGTTFERVYKSTTGSERHRHRYEFNNKYRKEFEKKGLIISATTTDGYLVEAMELKNHPFFVGVQFHPELKSRPLRPHPLYMAFMEAVSKQKKR</sequence>
<dbReference type="GO" id="GO:0005524">
    <property type="term" value="F:ATP binding"/>
    <property type="evidence" value="ECO:0007669"/>
    <property type="project" value="UniProtKB-KW"/>
</dbReference>
<dbReference type="SUPFAM" id="SSF52317">
    <property type="entry name" value="Class I glutamine amidotransferase-like"/>
    <property type="match status" value="1"/>
</dbReference>
<proteinExistence type="inferred from homology"/>
<evidence type="ECO:0000256" key="9">
    <source>
        <dbReference type="ARBA" id="ARBA00022962"/>
    </source>
</evidence>
<dbReference type="SUPFAM" id="SSF52540">
    <property type="entry name" value="P-loop containing nucleoside triphosphate hydrolases"/>
    <property type="match status" value="1"/>
</dbReference>
<evidence type="ECO:0000259" key="17">
    <source>
        <dbReference type="Pfam" id="PF06418"/>
    </source>
</evidence>
<dbReference type="InterPro" id="IPR033828">
    <property type="entry name" value="GATase1_CTP_Synthase"/>
</dbReference>
<evidence type="ECO:0000256" key="3">
    <source>
        <dbReference type="ARBA" id="ARBA00012291"/>
    </source>
</evidence>
<dbReference type="GO" id="GO:0097268">
    <property type="term" value="C:cytoophidium"/>
    <property type="evidence" value="ECO:0007669"/>
    <property type="project" value="UniProtKB-ARBA"/>
</dbReference>
<dbReference type="InterPro" id="IPR004468">
    <property type="entry name" value="CTP_synthase"/>
</dbReference>
<dbReference type="GO" id="GO:0003883">
    <property type="term" value="F:CTP synthase activity"/>
    <property type="evidence" value="ECO:0007669"/>
    <property type="project" value="UniProtKB-EC"/>
</dbReference>
<evidence type="ECO:0000256" key="5">
    <source>
        <dbReference type="ARBA" id="ARBA00022723"/>
    </source>
</evidence>
<dbReference type="GO" id="GO:0046872">
    <property type="term" value="F:metal ion binding"/>
    <property type="evidence" value="ECO:0007669"/>
    <property type="project" value="UniProtKB-KW"/>
</dbReference>
<dbReference type="UniPathway" id="UPA00159">
    <property type="reaction ID" value="UER00277"/>
</dbReference>
<evidence type="ECO:0000256" key="14">
    <source>
        <dbReference type="ARBA" id="ARBA00079941"/>
    </source>
</evidence>
<keyword evidence="9" id="KW-0315">Glutamine amidotransferase</keyword>
<dbReference type="Pfam" id="PF00117">
    <property type="entry name" value="GATase"/>
    <property type="match status" value="1"/>
</dbReference>
<organism evidence="18 19">
    <name type="scientific">Candidatus Curtissbacteria bacterium RIFCSPHIGHO2_01_FULL_41_13</name>
    <dbReference type="NCBI Taxonomy" id="1797745"/>
    <lineage>
        <taxon>Bacteria</taxon>
        <taxon>Candidatus Curtissiibacteriota</taxon>
    </lineage>
</organism>
<dbReference type="Proteomes" id="UP000177069">
    <property type="component" value="Unassembled WGS sequence"/>
</dbReference>
<dbReference type="GO" id="GO:0042802">
    <property type="term" value="F:identical protein binding"/>
    <property type="evidence" value="ECO:0007669"/>
    <property type="project" value="TreeGrafter"/>
</dbReference>
<dbReference type="NCBIfam" id="TIGR00337">
    <property type="entry name" value="PyrG"/>
    <property type="match status" value="1"/>
</dbReference>
<comment type="catalytic activity">
    <reaction evidence="11">
        <text>UTP + L-glutamine + ATP + H2O = CTP + L-glutamate + ADP + phosphate + 2 H(+)</text>
        <dbReference type="Rhea" id="RHEA:26426"/>
        <dbReference type="ChEBI" id="CHEBI:15377"/>
        <dbReference type="ChEBI" id="CHEBI:15378"/>
        <dbReference type="ChEBI" id="CHEBI:29985"/>
        <dbReference type="ChEBI" id="CHEBI:30616"/>
        <dbReference type="ChEBI" id="CHEBI:37563"/>
        <dbReference type="ChEBI" id="CHEBI:43474"/>
        <dbReference type="ChEBI" id="CHEBI:46398"/>
        <dbReference type="ChEBI" id="CHEBI:58359"/>
        <dbReference type="ChEBI" id="CHEBI:456216"/>
        <dbReference type="EC" id="6.3.4.2"/>
    </reaction>
</comment>
<comment type="caution">
    <text evidence="18">The sequence shown here is derived from an EMBL/GenBank/DDBJ whole genome shotgun (WGS) entry which is preliminary data.</text>
</comment>
<dbReference type="EC" id="6.3.4.2" evidence="3"/>
<evidence type="ECO:0000256" key="4">
    <source>
        <dbReference type="ARBA" id="ARBA00022598"/>
    </source>
</evidence>
<evidence type="ECO:0000256" key="11">
    <source>
        <dbReference type="ARBA" id="ARBA00047781"/>
    </source>
</evidence>
<dbReference type="PROSITE" id="PS51273">
    <property type="entry name" value="GATASE_TYPE_1"/>
    <property type="match status" value="1"/>
</dbReference>
<evidence type="ECO:0000256" key="15">
    <source>
        <dbReference type="ARBA" id="ARBA00083191"/>
    </source>
</evidence>
<evidence type="ECO:0000256" key="1">
    <source>
        <dbReference type="ARBA" id="ARBA00005171"/>
    </source>
</evidence>
<dbReference type="PANTHER" id="PTHR11550">
    <property type="entry name" value="CTP SYNTHASE"/>
    <property type="match status" value="1"/>
</dbReference>
<dbReference type="EMBL" id="MFBA01000060">
    <property type="protein sequence ID" value="OGD84428.1"/>
    <property type="molecule type" value="Genomic_DNA"/>
</dbReference>
<evidence type="ECO:0000256" key="10">
    <source>
        <dbReference type="ARBA" id="ARBA00022975"/>
    </source>
</evidence>
<comment type="similarity">
    <text evidence="2">Belongs to the CTP synthase family.</text>
</comment>
<keyword evidence="10" id="KW-0665">Pyrimidine biosynthesis</keyword>
<dbReference type="PANTHER" id="PTHR11550:SF0">
    <property type="entry name" value="CTP SYNTHASE-RELATED"/>
    <property type="match status" value="1"/>
</dbReference>
<dbReference type="Gene3D" id="3.40.50.880">
    <property type="match status" value="1"/>
</dbReference>
<dbReference type="CDD" id="cd01746">
    <property type="entry name" value="GATase1_CTP_Synthase"/>
    <property type="match status" value="1"/>
</dbReference>
<evidence type="ECO:0000313" key="19">
    <source>
        <dbReference type="Proteomes" id="UP000177069"/>
    </source>
</evidence>
<reference evidence="18 19" key="1">
    <citation type="journal article" date="2016" name="Nat. Commun.">
        <title>Thousands of microbial genomes shed light on interconnected biogeochemical processes in an aquifer system.</title>
        <authorList>
            <person name="Anantharaman K."/>
            <person name="Brown C.T."/>
            <person name="Hug L.A."/>
            <person name="Sharon I."/>
            <person name="Castelle C.J."/>
            <person name="Probst A.J."/>
            <person name="Thomas B.C."/>
            <person name="Singh A."/>
            <person name="Wilkins M.J."/>
            <person name="Karaoz U."/>
            <person name="Brodie E.L."/>
            <person name="Williams K.H."/>
            <person name="Hubbard S.S."/>
            <person name="Banfield J.F."/>
        </authorList>
    </citation>
    <scope>NUCLEOTIDE SEQUENCE [LARGE SCALE GENOMIC DNA]</scope>
</reference>
<name>A0A1F5FXS6_9BACT</name>
<dbReference type="InterPro" id="IPR029062">
    <property type="entry name" value="Class_I_gatase-like"/>
</dbReference>
<gene>
    <name evidence="18" type="ORF">A2696_01580</name>
</gene>
<dbReference type="NCBIfam" id="NF003792">
    <property type="entry name" value="PRK05380.1"/>
    <property type="match status" value="1"/>
</dbReference>
<dbReference type="InterPro" id="IPR017926">
    <property type="entry name" value="GATASE"/>
</dbReference>
<evidence type="ECO:0000256" key="7">
    <source>
        <dbReference type="ARBA" id="ARBA00022840"/>
    </source>
</evidence>
<keyword evidence="8" id="KW-0460">Magnesium</keyword>
<dbReference type="GO" id="GO:0044210">
    <property type="term" value="P:'de novo' CTP biosynthetic process"/>
    <property type="evidence" value="ECO:0007669"/>
    <property type="project" value="UniProtKB-UniPathway"/>
</dbReference>
<comment type="pathway">
    <text evidence="1">Pyrimidine metabolism; CTP biosynthesis via de novo pathway; CTP from UDP: step 2/2.</text>
</comment>
<evidence type="ECO:0000256" key="13">
    <source>
        <dbReference type="ARBA" id="ARBA00075170"/>
    </source>
</evidence>
<evidence type="ECO:0000313" key="18">
    <source>
        <dbReference type="EMBL" id="OGD84428.1"/>
    </source>
</evidence>